<dbReference type="PANTHER" id="PTHR13009">
    <property type="entry name" value="HEAT SHOCK PROTEIN 90 HSP90 CO-CHAPERONE AHA-1"/>
    <property type="match status" value="1"/>
</dbReference>
<dbReference type="EMBL" id="OZ019901">
    <property type="protein sequence ID" value="CAK9236688.1"/>
    <property type="molecule type" value="Genomic_DNA"/>
</dbReference>
<accession>A0ABP0V3L4</accession>
<evidence type="ECO:0000313" key="3">
    <source>
        <dbReference type="EMBL" id="CAK9236688.1"/>
    </source>
</evidence>
<evidence type="ECO:0000313" key="4">
    <source>
        <dbReference type="Proteomes" id="UP001497512"/>
    </source>
</evidence>
<proteinExistence type="inferred from homology"/>
<dbReference type="Gene3D" id="3.15.10.20">
    <property type="entry name" value="Activator of Hsp90 ATPase Aha1, N-terminal domain"/>
    <property type="match status" value="1"/>
</dbReference>
<protein>
    <recommendedName>
        <fullName evidence="2">Activator of Hsp90 ATPase AHSA1-like N-terminal domain-containing protein</fullName>
    </recommendedName>
</protein>
<dbReference type="PANTHER" id="PTHR13009:SF22">
    <property type="entry name" value="LD43819P"/>
    <property type="match status" value="1"/>
</dbReference>
<dbReference type="SUPFAM" id="SSF103111">
    <property type="entry name" value="Activator of Hsp90 ATPase, Aha1"/>
    <property type="match status" value="1"/>
</dbReference>
<gene>
    <name evidence="3" type="ORF">CSSPTR1EN2_LOCUS23088</name>
</gene>
<dbReference type="Proteomes" id="UP001497512">
    <property type="component" value="Chromosome 9"/>
</dbReference>
<keyword evidence="4" id="KW-1185">Reference proteome</keyword>
<comment type="similarity">
    <text evidence="1">Belongs to the AHA1 family.</text>
</comment>
<dbReference type="InterPro" id="IPR015310">
    <property type="entry name" value="AHSA1-like_N"/>
</dbReference>
<dbReference type="Pfam" id="PF09229">
    <property type="entry name" value="Aha1_N"/>
    <property type="match status" value="1"/>
</dbReference>
<organism evidence="3 4">
    <name type="scientific">Sphagnum troendelagicum</name>
    <dbReference type="NCBI Taxonomy" id="128251"/>
    <lineage>
        <taxon>Eukaryota</taxon>
        <taxon>Viridiplantae</taxon>
        <taxon>Streptophyta</taxon>
        <taxon>Embryophyta</taxon>
        <taxon>Bryophyta</taxon>
        <taxon>Sphagnophytina</taxon>
        <taxon>Sphagnopsida</taxon>
        <taxon>Sphagnales</taxon>
        <taxon>Sphagnaceae</taxon>
        <taxon>Sphagnum</taxon>
    </lineage>
</organism>
<evidence type="ECO:0000259" key="2">
    <source>
        <dbReference type="SMART" id="SM01000"/>
    </source>
</evidence>
<feature type="domain" description="Activator of Hsp90 ATPase AHSA1-like N-terminal" evidence="2">
    <location>
        <begin position="72"/>
        <end position="210"/>
    </location>
</feature>
<evidence type="ECO:0000256" key="1">
    <source>
        <dbReference type="ARBA" id="ARBA00006817"/>
    </source>
</evidence>
<dbReference type="InterPro" id="IPR036338">
    <property type="entry name" value="Aha1"/>
</dbReference>
<dbReference type="SMART" id="SM01000">
    <property type="entry name" value="Aha1_N"/>
    <property type="match status" value="1"/>
</dbReference>
<sequence length="210" mass="23440">MEEDATDAGGSSAMEKEEEKKASSYRYWVRSEMTGAAPAPLPRKLTEREMVVGNGKPLPLGSLWNQAGTWEEKSLNSWAWKRIKDLLQGVEPVEFEDGKAQVVEVSSCSGDATLVTVRQKKRVGYSFEIDMKVKMEVATDEGLKKDVEGTMKVPEACYGELDDLQLEISITQSQIADAAQRSRVTQALVTSFLPAIRCKLEQFETELKER</sequence>
<name>A0ABP0V3L4_9BRYO</name>
<reference evidence="3" key="1">
    <citation type="submission" date="2024-02" db="EMBL/GenBank/DDBJ databases">
        <authorList>
            <consortium name="ELIXIR-Norway"/>
            <consortium name="Elixir Norway"/>
        </authorList>
    </citation>
    <scope>NUCLEOTIDE SEQUENCE</scope>
</reference>